<keyword evidence="12" id="KW-0170">Cobalt</keyword>
<evidence type="ECO:0000256" key="10">
    <source>
        <dbReference type="ARBA" id="ARBA00022801"/>
    </source>
</evidence>
<feature type="compositionally biased region" description="Pro residues" evidence="13">
    <location>
        <begin position="266"/>
        <end position="279"/>
    </location>
</feature>
<reference evidence="15 16" key="1">
    <citation type="journal article" date="2018" name="Mol. Biol. Evol.">
        <title>Broad Genomic Sampling Reveals a Smut Pathogenic Ancestry of the Fungal Clade Ustilaginomycotina.</title>
        <authorList>
            <person name="Kijpornyongpan T."/>
            <person name="Mondo S.J."/>
            <person name="Barry K."/>
            <person name="Sandor L."/>
            <person name="Lee J."/>
            <person name="Lipzen A."/>
            <person name="Pangilinan J."/>
            <person name="LaButti K."/>
            <person name="Hainaut M."/>
            <person name="Henrissat B."/>
            <person name="Grigoriev I.V."/>
            <person name="Spatafora J.W."/>
            <person name="Aime M.C."/>
        </authorList>
    </citation>
    <scope>NUCLEOTIDE SEQUENCE [LARGE SCALE GENOMIC DNA]</scope>
    <source>
        <strain evidence="15 16">MCA 4658</strain>
    </source>
</reference>
<evidence type="ECO:0000256" key="6">
    <source>
        <dbReference type="ARBA" id="ARBA00009999"/>
    </source>
</evidence>
<feature type="domain" description="HD/PDEase" evidence="14">
    <location>
        <begin position="1308"/>
        <end position="1425"/>
    </location>
</feature>
<keyword evidence="16" id="KW-1185">Reference proteome</keyword>
<feature type="compositionally biased region" description="Basic and acidic residues" evidence="13">
    <location>
        <begin position="816"/>
        <end position="830"/>
    </location>
</feature>
<feature type="region of interest" description="Disordered" evidence="13">
    <location>
        <begin position="1167"/>
        <end position="1256"/>
    </location>
</feature>
<feature type="region of interest" description="Disordered" evidence="13">
    <location>
        <begin position="529"/>
        <end position="736"/>
    </location>
</feature>
<feature type="compositionally biased region" description="Pro residues" evidence="13">
    <location>
        <begin position="1229"/>
        <end position="1238"/>
    </location>
</feature>
<gene>
    <name evidence="15" type="ORF">IE81DRAFT_315509</name>
</gene>
<evidence type="ECO:0000313" key="15">
    <source>
        <dbReference type="EMBL" id="PWN41191.1"/>
    </source>
</evidence>
<dbReference type="EC" id="3.1.3.89" evidence="8"/>
<feature type="compositionally biased region" description="Low complexity" evidence="13">
    <location>
        <begin position="471"/>
        <end position="493"/>
    </location>
</feature>
<comment type="subunit">
    <text evidence="7">Homodimer.</text>
</comment>
<dbReference type="EMBL" id="KZ819397">
    <property type="protein sequence ID" value="PWN41191.1"/>
    <property type="molecule type" value="Genomic_DNA"/>
</dbReference>
<dbReference type="FunFam" id="1.10.3210.10:FF:000011">
    <property type="entry name" value="HD domain-containing protein 2"/>
    <property type="match status" value="1"/>
</dbReference>
<evidence type="ECO:0000256" key="4">
    <source>
        <dbReference type="ARBA" id="ARBA00001946"/>
    </source>
</evidence>
<evidence type="ECO:0000256" key="11">
    <source>
        <dbReference type="ARBA" id="ARBA00022842"/>
    </source>
</evidence>
<keyword evidence="9" id="KW-0479">Metal-binding</keyword>
<dbReference type="OrthoDB" id="10254258at2759"/>
<feature type="compositionally biased region" description="Polar residues" evidence="13">
    <location>
        <begin position="916"/>
        <end position="925"/>
    </location>
</feature>
<feature type="region of interest" description="Disordered" evidence="13">
    <location>
        <begin position="134"/>
        <end position="165"/>
    </location>
</feature>
<evidence type="ECO:0000256" key="1">
    <source>
        <dbReference type="ARBA" id="ARBA00001638"/>
    </source>
</evidence>
<evidence type="ECO:0000256" key="9">
    <source>
        <dbReference type="ARBA" id="ARBA00022723"/>
    </source>
</evidence>
<feature type="compositionally biased region" description="Polar residues" evidence="13">
    <location>
        <begin position="1167"/>
        <end position="1183"/>
    </location>
</feature>
<evidence type="ECO:0000256" key="12">
    <source>
        <dbReference type="ARBA" id="ARBA00023285"/>
    </source>
</evidence>
<evidence type="ECO:0000259" key="14">
    <source>
        <dbReference type="SMART" id="SM00471"/>
    </source>
</evidence>
<feature type="region of interest" description="Disordered" evidence="13">
    <location>
        <begin position="761"/>
        <end position="944"/>
    </location>
</feature>
<feature type="compositionally biased region" description="Polar residues" evidence="13">
    <location>
        <begin position="215"/>
        <end position="224"/>
    </location>
</feature>
<accession>A0A316VY15</accession>
<dbReference type="GO" id="GO:0005737">
    <property type="term" value="C:cytoplasm"/>
    <property type="evidence" value="ECO:0007669"/>
    <property type="project" value="TreeGrafter"/>
</dbReference>
<dbReference type="SMART" id="SM00471">
    <property type="entry name" value="HDc"/>
    <property type="match status" value="1"/>
</dbReference>
<dbReference type="GO" id="GO:0046872">
    <property type="term" value="F:metal ion binding"/>
    <property type="evidence" value="ECO:0007669"/>
    <property type="project" value="UniProtKB-KW"/>
</dbReference>
<evidence type="ECO:0000256" key="5">
    <source>
        <dbReference type="ARBA" id="ARBA00004074"/>
    </source>
</evidence>
<dbReference type="Pfam" id="PF13023">
    <property type="entry name" value="HD_3"/>
    <property type="match status" value="1"/>
</dbReference>
<keyword evidence="10" id="KW-0378">Hydrolase</keyword>
<dbReference type="RefSeq" id="XP_025368351.1">
    <property type="nucleotide sequence ID" value="XM_025512531.1"/>
</dbReference>
<dbReference type="SUPFAM" id="SSF109604">
    <property type="entry name" value="HD-domain/PDEase-like"/>
    <property type="match status" value="1"/>
</dbReference>
<proteinExistence type="inferred from homology"/>
<feature type="region of interest" description="Disordered" evidence="13">
    <location>
        <begin position="360"/>
        <end position="493"/>
    </location>
</feature>
<feature type="compositionally biased region" description="Polar residues" evidence="13">
    <location>
        <begin position="425"/>
        <end position="438"/>
    </location>
</feature>
<sequence length="1500" mass="160319">MPAATEVGQVSPRKEAHTVACPCLNVQVTFARIINAEDEVQKGSAGKSASDRIALGEPLQVEAVKDGVKATFPLLTARETLRPLQQLAEPQMNGVAGASLRCINCGILVYTVEDPVPSTASRVLGFRSASELTDDSHESSFKAERSRSPDATPSTPTRVRTAGRILEPLPLPRDGIITLQFGLLMGDELLVAQRSPSFSSAFNILVGEASRTRGETVTASSNPSADARTPEVELGSQVGISSTTSRPSLQSRRTLSNSGGLSFTLPPLPSRILPPPPSGGAPASPAQDPRTLLAQSMASKQNGSASNLVTQLEEAAQRAIRAQHAQAEGEIRALIQAKSFMLEELHEHLRAEATTLLDRSKVGPRANGSPARRLAGSASLPIPAASPVRMTRSTSGGTSDVATPRGETSLPHTIRTARKQGSGKRGQSNALEIPSNGTRLRDDSPSFSDEDLDLEPTLPSSVFERRRGPLGSSFGTSASMTSSGPGATHSSLSTSISALSASFAMRGRDLPPRSSNSTEEWAAKRRLRERYPEGDHSALTSAATSAANSTATSEDERKTEDEREEAGRGRARTESEGDERGRGRRRAANKPPSVSPQPVPITPAVLGGISQKSRPSVGLETAPSSTSQRAEQEPAPGAASALPNTTEASTSDRPPEGQFARRGPQSPLKSARKGSRRNSEIATDAAGSLVGLMGGEGKESKGAGPSSVTEKKVAFAPTTMEVPSTKVESDGEEENAGATMCAAPTGLQNGGEQGEALFEIDEDFIKEDREDEDDEGTIGSDGEVQSAGQRALELDTLEPQEMGSSTPEDGADSEDDRDRVSSLSSDERFEPASVGVLAAGSFSALSASMDARKRSRGRQTLGSRQASDSAFDPSDVNRDGFDPASLRIDGRVVPPSSATRRTESRDRAINALASPVEQSRNSAQHVSLPRAPSRPVENTSARAAPGTTIGFRVAVGEAEARLSGLLAPNVPSHRGLRKSTTERKRKTSKYQLDDEDDDKWAAWQTRVRDQEQKKSLNASPDASALARSVPIGIATPPGLSTFNRFGGSTTIVQDETSGFDLEPKTSLPYQERKMTPSLLKAQRRVVTSPSRQKPSRLPTIPDGQETSGSQPSSGKLEQSSVRPGTERAGNTAQNIAIRPSDDSLARKSPSLPNSVFKAGFEVSPARSSAQHADSLASTTSQEPIQHGAPSGARLLDPGRYLRGQASEAGAAGSSPVSGATTPLGRRSPRPPYVPPPQPTSTMIRLQPDPTHKPGPLSLFDVSADGAFAEREVGEEMESDWSKVLGFMHRLERLKINKRTGWYHHRISRPESIADHMYRMAVLAMLNPAQDVDIGKCVQLALVHDMAEAEVGDLTPLDGVDKDEKTKREAQAMEYLVHDLLGSSPAALRLMALWQEYEARATKEAKLVKDLDRFELCLQALEYERSESIADLQPFYQGSIGYITSPLVRCWAVELAREREALWNERGISYEQPLPRNLLNSTDVASTPATWTSEMERTNTR</sequence>
<keyword evidence="11" id="KW-0460">Magnesium</keyword>
<feature type="region of interest" description="Disordered" evidence="13">
    <location>
        <begin position="966"/>
        <end position="998"/>
    </location>
</feature>
<dbReference type="PANTHER" id="PTHR11845:SF13">
    <property type="entry name" value="5'-DEOXYNUCLEOTIDASE HDDC2"/>
    <property type="match status" value="1"/>
</dbReference>
<feature type="compositionally biased region" description="Low complexity" evidence="13">
    <location>
        <begin position="837"/>
        <end position="848"/>
    </location>
</feature>
<name>A0A316VY15_9BASI</name>
<comment type="catalytic activity">
    <reaction evidence="1">
        <text>a 2'-deoxyribonucleoside 5'-phosphate + H2O = a 2'-deoxyribonucleoside + phosphate</text>
        <dbReference type="Rhea" id="RHEA:36167"/>
        <dbReference type="ChEBI" id="CHEBI:15377"/>
        <dbReference type="ChEBI" id="CHEBI:18274"/>
        <dbReference type="ChEBI" id="CHEBI:43474"/>
        <dbReference type="ChEBI" id="CHEBI:65317"/>
        <dbReference type="EC" id="3.1.3.89"/>
    </reaction>
</comment>
<dbReference type="GO" id="GO:0009159">
    <property type="term" value="P:deoxyribonucleoside monophosphate catabolic process"/>
    <property type="evidence" value="ECO:0007669"/>
    <property type="project" value="UniProtKB-ARBA"/>
</dbReference>
<feature type="compositionally biased region" description="Polar residues" evidence="13">
    <location>
        <begin position="858"/>
        <end position="868"/>
    </location>
</feature>
<feature type="compositionally biased region" description="Acidic residues" evidence="13">
    <location>
        <begin position="761"/>
        <end position="776"/>
    </location>
</feature>
<comment type="cofactor">
    <cofactor evidence="4">
        <name>Mg(2+)</name>
        <dbReference type="ChEBI" id="CHEBI:18420"/>
    </cofactor>
</comment>
<feature type="compositionally biased region" description="Low complexity" evidence="13">
    <location>
        <begin position="1203"/>
        <end position="1219"/>
    </location>
</feature>
<evidence type="ECO:0000256" key="8">
    <source>
        <dbReference type="ARBA" id="ARBA00012964"/>
    </source>
</evidence>
<dbReference type="GeneID" id="37034401"/>
<feature type="compositionally biased region" description="Low complexity" evidence="13">
    <location>
        <begin position="537"/>
        <end position="552"/>
    </location>
</feature>
<feature type="compositionally biased region" description="Basic and acidic residues" evidence="13">
    <location>
        <begin position="554"/>
        <end position="581"/>
    </location>
</feature>
<organism evidence="15 16">
    <name type="scientific">Ceraceosorus guamensis</name>
    <dbReference type="NCBI Taxonomy" id="1522189"/>
    <lineage>
        <taxon>Eukaryota</taxon>
        <taxon>Fungi</taxon>
        <taxon>Dikarya</taxon>
        <taxon>Basidiomycota</taxon>
        <taxon>Ustilaginomycotina</taxon>
        <taxon>Exobasidiomycetes</taxon>
        <taxon>Ceraceosorales</taxon>
        <taxon>Ceraceosoraceae</taxon>
        <taxon>Ceraceosorus</taxon>
    </lineage>
</organism>
<comment type="function">
    <text evidence="5">Catalyzes the dephosphorylation of the nucleoside 5'-monophosphates deoxyadenosine monophosphate (dAMP), deoxycytidine monophosphate (dCMP), deoxyguanosine monophosphate (dGMP) and deoxythymidine monophosphate (dTMP).</text>
</comment>
<feature type="compositionally biased region" description="Polar residues" evidence="13">
    <location>
        <begin position="238"/>
        <end position="261"/>
    </location>
</feature>
<dbReference type="GO" id="GO:0002953">
    <property type="term" value="F:5'-deoxynucleotidase activity"/>
    <property type="evidence" value="ECO:0007669"/>
    <property type="project" value="UniProtKB-EC"/>
</dbReference>
<feature type="compositionally biased region" description="Polar residues" evidence="13">
    <location>
        <begin position="391"/>
        <end position="401"/>
    </location>
</feature>
<dbReference type="Proteomes" id="UP000245783">
    <property type="component" value="Unassembled WGS sequence"/>
</dbReference>
<feature type="compositionally biased region" description="Polar residues" evidence="13">
    <location>
        <begin position="642"/>
        <end position="652"/>
    </location>
</feature>
<dbReference type="InterPro" id="IPR039356">
    <property type="entry name" value="YfbR/HDDC2"/>
</dbReference>
<evidence type="ECO:0000256" key="2">
    <source>
        <dbReference type="ARBA" id="ARBA00001936"/>
    </source>
</evidence>
<feature type="region of interest" description="Disordered" evidence="13">
    <location>
        <begin position="1054"/>
        <end position="1150"/>
    </location>
</feature>
<comment type="similarity">
    <text evidence="6">Belongs to the HDDC2 family.</text>
</comment>
<feature type="compositionally biased region" description="Polar residues" evidence="13">
    <location>
        <begin position="1104"/>
        <end position="1134"/>
    </location>
</feature>
<dbReference type="STRING" id="1522189.A0A316VY15"/>
<dbReference type="InParanoid" id="A0A316VY15"/>
<feature type="compositionally biased region" description="Polar residues" evidence="13">
    <location>
        <begin position="149"/>
        <end position="158"/>
    </location>
</feature>
<feature type="compositionally biased region" description="Basic and acidic residues" evidence="13">
    <location>
        <begin position="134"/>
        <end position="148"/>
    </location>
</feature>
<comment type="cofactor">
    <cofactor evidence="3">
        <name>Co(2+)</name>
        <dbReference type="ChEBI" id="CHEBI:48828"/>
    </cofactor>
</comment>
<comment type="cofactor">
    <cofactor evidence="2">
        <name>Mn(2+)</name>
        <dbReference type="ChEBI" id="CHEBI:29035"/>
    </cofactor>
</comment>
<evidence type="ECO:0000256" key="13">
    <source>
        <dbReference type="SAM" id="MobiDB-lite"/>
    </source>
</evidence>
<protein>
    <recommendedName>
        <fullName evidence="8">5'-deoxynucleotidase</fullName>
        <ecNumber evidence="8">3.1.3.89</ecNumber>
    </recommendedName>
</protein>
<evidence type="ECO:0000313" key="16">
    <source>
        <dbReference type="Proteomes" id="UP000245783"/>
    </source>
</evidence>
<dbReference type="InterPro" id="IPR006674">
    <property type="entry name" value="HD_domain"/>
</dbReference>
<dbReference type="Gene3D" id="1.10.3210.10">
    <property type="entry name" value="Hypothetical protein af1432"/>
    <property type="match status" value="1"/>
</dbReference>
<dbReference type="InterPro" id="IPR003607">
    <property type="entry name" value="HD/PDEase_dom"/>
</dbReference>
<feature type="region of interest" description="Disordered" evidence="13">
    <location>
        <begin position="211"/>
        <end position="288"/>
    </location>
</feature>
<evidence type="ECO:0000256" key="3">
    <source>
        <dbReference type="ARBA" id="ARBA00001941"/>
    </source>
</evidence>
<evidence type="ECO:0000256" key="7">
    <source>
        <dbReference type="ARBA" id="ARBA00011738"/>
    </source>
</evidence>
<dbReference type="PANTHER" id="PTHR11845">
    <property type="entry name" value="5'-DEOXYNUCLEOTIDASE HDDC2"/>
    <property type="match status" value="1"/>
</dbReference>